<reference evidence="1 2" key="1">
    <citation type="submission" date="2019-06" db="EMBL/GenBank/DDBJ databases">
        <title>Genomic Encyclopedia of Type Strains, Phase IV (KMG-V): Genome sequencing to study the core and pangenomes of soil and plant-associated prokaryotes.</title>
        <authorList>
            <person name="Whitman W."/>
        </authorList>
    </citation>
    <scope>NUCLEOTIDE SEQUENCE [LARGE SCALE GENOMIC DNA]</scope>
    <source>
        <strain evidence="1 2">BR 10556</strain>
    </source>
</reference>
<dbReference type="Proteomes" id="UP000315914">
    <property type="component" value="Unassembled WGS sequence"/>
</dbReference>
<name>A0A560K750_9BRAD</name>
<organism evidence="1 2">
    <name type="scientific">Bradyrhizobium sacchari</name>
    <dbReference type="NCBI Taxonomy" id="1399419"/>
    <lineage>
        <taxon>Bacteria</taxon>
        <taxon>Pseudomonadati</taxon>
        <taxon>Pseudomonadota</taxon>
        <taxon>Alphaproteobacteria</taxon>
        <taxon>Hyphomicrobiales</taxon>
        <taxon>Nitrobacteraceae</taxon>
        <taxon>Bradyrhizobium</taxon>
    </lineage>
</organism>
<gene>
    <name evidence="1" type="ORF">FBZ95_1031015</name>
</gene>
<dbReference type="EMBL" id="VITW01000003">
    <property type="protein sequence ID" value="TWB79163.1"/>
    <property type="molecule type" value="Genomic_DNA"/>
</dbReference>
<protein>
    <submittedName>
        <fullName evidence="1">Uncharacterized protein</fullName>
    </submittedName>
</protein>
<evidence type="ECO:0000313" key="2">
    <source>
        <dbReference type="Proteomes" id="UP000315914"/>
    </source>
</evidence>
<keyword evidence="2" id="KW-1185">Reference proteome</keyword>
<evidence type="ECO:0000313" key="1">
    <source>
        <dbReference type="EMBL" id="TWB79163.1"/>
    </source>
</evidence>
<sequence length="156" mass="18007">MSITCPCELIGRDLLIEVDFANHCYTEKFVEGVHTIEQILLTEAEDRHRVFCPVRYGLSKQLPDLIKELPKCRVHQTSQSRNYVFVVPLKLQGKPYEIYFMLQRSAGGTAFDLRLTVESAYIDDDGSNVRRRPNKIRFVVLAHKVLTNQPVKFAPR</sequence>
<comment type="caution">
    <text evidence="1">The sequence shown here is derived from an EMBL/GenBank/DDBJ whole genome shotgun (WGS) entry which is preliminary data.</text>
</comment>
<proteinExistence type="predicted"/>
<dbReference type="AlphaFoldDB" id="A0A560K750"/>
<accession>A0A560K750</accession>